<keyword evidence="4" id="KW-1185">Reference proteome</keyword>
<accession>A0A917FK28</accession>
<name>A0A917FK28_9GAMM</name>
<dbReference type="EMBL" id="BMEO01000001">
    <property type="protein sequence ID" value="GGF85687.1"/>
    <property type="molecule type" value="Genomic_DNA"/>
</dbReference>
<dbReference type="SUPFAM" id="SSF143456">
    <property type="entry name" value="VC0467-like"/>
    <property type="match status" value="1"/>
</dbReference>
<dbReference type="PANTHER" id="PTHR30327">
    <property type="entry name" value="UNCHARACTERIZED PROTEIN YQGE"/>
    <property type="match status" value="1"/>
</dbReference>
<dbReference type="HAMAP" id="MF_00758">
    <property type="entry name" value="UPF0301"/>
    <property type="match status" value="1"/>
</dbReference>
<dbReference type="Pfam" id="PF02622">
    <property type="entry name" value="DUF179"/>
    <property type="match status" value="1"/>
</dbReference>
<proteinExistence type="inferred from homology"/>
<dbReference type="NCBIfam" id="NF001266">
    <property type="entry name" value="PRK00228.1-1"/>
    <property type="match status" value="1"/>
</dbReference>
<dbReference type="Proteomes" id="UP000605253">
    <property type="component" value="Unassembled WGS sequence"/>
</dbReference>
<reference evidence="3" key="2">
    <citation type="submission" date="2020-09" db="EMBL/GenBank/DDBJ databases">
        <authorList>
            <person name="Sun Q."/>
            <person name="Zhou Y."/>
        </authorList>
    </citation>
    <scope>NUCLEOTIDE SEQUENCE</scope>
    <source>
        <strain evidence="3">CGMCC 1.12181</strain>
    </source>
</reference>
<dbReference type="PANTHER" id="PTHR30327:SF1">
    <property type="entry name" value="UPF0301 PROTEIN YQGE"/>
    <property type="match status" value="1"/>
</dbReference>
<protein>
    <recommendedName>
        <fullName evidence="2">UPF0301 protein GCM10011365_03430</fullName>
    </recommendedName>
</protein>
<dbReference type="Gene3D" id="3.40.1740.10">
    <property type="entry name" value="VC0467-like"/>
    <property type="match status" value="1"/>
</dbReference>
<evidence type="ECO:0000256" key="1">
    <source>
        <dbReference type="ARBA" id="ARBA00009600"/>
    </source>
</evidence>
<evidence type="ECO:0000256" key="2">
    <source>
        <dbReference type="HAMAP-Rule" id="MF_00758"/>
    </source>
</evidence>
<comment type="caution">
    <text evidence="3">The sequence shown here is derived from an EMBL/GenBank/DDBJ whole genome shotgun (WGS) entry which is preliminary data.</text>
</comment>
<evidence type="ECO:0000313" key="3">
    <source>
        <dbReference type="EMBL" id="GGF85687.1"/>
    </source>
</evidence>
<evidence type="ECO:0000313" key="4">
    <source>
        <dbReference type="Proteomes" id="UP000605253"/>
    </source>
</evidence>
<comment type="similarity">
    <text evidence="1 2">Belongs to the UPF0301 (AlgH) family.</text>
</comment>
<dbReference type="GO" id="GO:0005829">
    <property type="term" value="C:cytosol"/>
    <property type="evidence" value="ECO:0007669"/>
    <property type="project" value="TreeGrafter"/>
</dbReference>
<gene>
    <name evidence="3" type="ORF">GCM10011365_03430</name>
</gene>
<dbReference type="InterPro" id="IPR003774">
    <property type="entry name" value="AlgH-like"/>
</dbReference>
<reference evidence="3" key="1">
    <citation type="journal article" date="2014" name="Int. J. Syst. Evol. Microbiol.">
        <title>Complete genome sequence of Corynebacterium casei LMG S-19264T (=DSM 44701T), isolated from a smear-ripened cheese.</title>
        <authorList>
            <consortium name="US DOE Joint Genome Institute (JGI-PGF)"/>
            <person name="Walter F."/>
            <person name="Albersmeier A."/>
            <person name="Kalinowski J."/>
            <person name="Ruckert C."/>
        </authorList>
    </citation>
    <scope>NUCLEOTIDE SEQUENCE</scope>
    <source>
        <strain evidence="3">CGMCC 1.12181</strain>
    </source>
</reference>
<organism evidence="3 4">
    <name type="scientific">Marinicella pacifica</name>
    <dbReference type="NCBI Taxonomy" id="1171543"/>
    <lineage>
        <taxon>Bacteria</taxon>
        <taxon>Pseudomonadati</taxon>
        <taxon>Pseudomonadota</taxon>
        <taxon>Gammaproteobacteria</taxon>
        <taxon>Lysobacterales</taxon>
        <taxon>Marinicellaceae</taxon>
        <taxon>Marinicella</taxon>
    </lineage>
</organism>
<sequence>MNLTNQFLIAQPHMPDERFSEAVILICEHNEHGAMGIRVNRMSDIDFEEVLIGLNIEKNRAVNNQPVFDGGPVNAECGFILHRGEKQFDSSLQLTPSLALTTSKDIIQAIAENNLKGEWLMTLGCATWDAGQLEEEITNNDWLSGPVDENLVFDLSENKWSKALALLGIKPHQLVDTGGHA</sequence>
<dbReference type="RefSeq" id="WP_188363934.1">
    <property type="nucleotide sequence ID" value="NZ_BAABJF010000011.1"/>
</dbReference>
<dbReference type="AlphaFoldDB" id="A0A917FK28"/>